<dbReference type="AlphaFoldDB" id="A0A1F8BKN8"/>
<accession>A0A1F8BKN8</accession>
<proteinExistence type="predicted"/>
<sequence length="77" mass="8898">MVTINVSLPEKLKNQAETLVRGGFYASFSDLVRDSLRKVISQSKYDLWAEETRKEIKEGKAITLKTKKDIKKYFDSI</sequence>
<evidence type="ECO:0000313" key="1">
    <source>
        <dbReference type="EMBL" id="OGM64637.1"/>
    </source>
</evidence>
<protein>
    <recommendedName>
        <fullName evidence="3">CopG family transcriptional regulator</fullName>
    </recommendedName>
</protein>
<organism evidence="1 2">
    <name type="scientific">Candidatus Woesebacteria bacterium RIFCSPLOWO2_01_FULL_39_25</name>
    <dbReference type="NCBI Taxonomy" id="1802521"/>
    <lineage>
        <taxon>Bacteria</taxon>
        <taxon>Candidatus Woeseibacteriota</taxon>
    </lineage>
</organism>
<dbReference type="GO" id="GO:0006355">
    <property type="term" value="P:regulation of DNA-templated transcription"/>
    <property type="evidence" value="ECO:0007669"/>
    <property type="project" value="InterPro"/>
</dbReference>
<gene>
    <name evidence="1" type="ORF">A2893_06445</name>
</gene>
<dbReference type="SUPFAM" id="SSF47598">
    <property type="entry name" value="Ribbon-helix-helix"/>
    <property type="match status" value="1"/>
</dbReference>
<reference evidence="1 2" key="1">
    <citation type="journal article" date="2016" name="Nat. Commun.">
        <title>Thousands of microbial genomes shed light on interconnected biogeochemical processes in an aquifer system.</title>
        <authorList>
            <person name="Anantharaman K."/>
            <person name="Brown C.T."/>
            <person name="Hug L.A."/>
            <person name="Sharon I."/>
            <person name="Castelle C.J."/>
            <person name="Probst A.J."/>
            <person name="Thomas B.C."/>
            <person name="Singh A."/>
            <person name="Wilkins M.J."/>
            <person name="Karaoz U."/>
            <person name="Brodie E.L."/>
            <person name="Williams K.H."/>
            <person name="Hubbard S.S."/>
            <person name="Banfield J.F."/>
        </authorList>
    </citation>
    <scope>NUCLEOTIDE SEQUENCE [LARGE SCALE GENOMIC DNA]</scope>
</reference>
<evidence type="ECO:0008006" key="3">
    <source>
        <dbReference type="Google" id="ProtNLM"/>
    </source>
</evidence>
<dbReference type="InterPro" id="IPR010985">
    <property type="entry name" value="Ribbon_hlx_hlx"/>
</dbReference>
<name>A0A1F8BKN8_9BACT</name>
<comment type="caution">
    <text evidence="1">The sequence shown here is derived from an EMBL/GenBank/DDBJ whole genome shotgun (WGS) entry which is preliminary data.</text>
</comment>
<dbReference type="Proteomes" id="UP000176725">
    <property type="component" value="Unassembled WGS sequence"/>
</dbReference>
<dbReference type="CDD" id="cd22231">
    <property type="entry name" value="RHH_NikR_HicB-like"/>
    <property type="match status" value="1"/>
</dbReference>
<evidence type="ECO:0000313" key="2">
    <source>
        <dbReference type="Proteomes" id="UP000176725"/>
    </source>
</evidence>
<dbReference type="EMBL" id="MGHH01000008">
    <property type="protein sequence ID" value="OGM64637.1"/>
    <property type="molecule type" value="Genomic_DNA"/>
</dbReference>
<dbReference type="STRING" id="1802521.A2893_06445"/>